<organism evidence="2 3">
    <name type="scientific">Pyronema omphalodes (strain CBS 100304)</name>
    <name type="common">Pyronema confluens</name>
    <dbReference type="NCBI Taxonomy" id="1076935"/>
    <lineage>
        <taxon>Eukaryota</taxon>
        <taxon>Fungi</taxon>
        <taxon>Dikarya</taxon>
        <taxon>Ascomycota</taxon>
        <taxon>Pezizomycotina</taxon>
        <taxon>Pezizomycetes</taxon>
        <taxon>Pezizales</taxon>
        <taxon>Pyronemataceae</taxon>
        <taxon>Pyronema</taxon>
    </lineage>
</organism>
<evidence type="ECO:0000256" key="1">
    <source>
        <dbReference type="SAM" id="MobiDB-lite"/>
    </source>
</evidence>
<keyword evidence="3" id="KW-1185">Reference proteome</keyword>
<feature type="compositionally biased region" description="Basic and acidic residues" evidence="1">
    <location>
        <begin position="50"/>
        <end position="59"/>
    </location>
</feature>
<proteinExistence type="predicted"/>
<reference evidence="2 3" key="1">
    <citation type="journal article" date="2013" name="PLoS Genet.">
        <title>The genome and development-dependent transcriptomes of Pyronema confluens: a window into fungal evolution.</title>
        <authorList>
            <person name="Traeger S."/>
            <person name="Altegoer F."/>
            <person name="Freitag M."/>
            <person name="Gabaldon T."/>
            <person name="Kempken F."/>
            <person name="Kumar A."/>
            <person name="Marcet-Houben M."/>
            <person name="Poggeler S."/>
            <person name="Stajich J.E."/>
            <person name="Nowrousian M."/>
        </authorList>
    </citation>
    <scope>NUCLEOTIDE SEQUENCE [LARGE SCALE GENOMIC DNA]</scope>
    <source>
        <strain evidence="3">CBS 100304</strain>
        <tissue evidence="2">Vegetative mycelium</tissue>
    </source>
</reference>
<sequence>MNNPDSLFPRDYGSRLHTTQGEQRPALTALTPSHPTTDPGEVYRLSELGTTEKETDPEA</sequence>
<protein>
    <submittedName>
        <fullName evidence="2">Uncharacterized protein</fullName>
    </submittedName>
</protein>
<dbReference type="AlphaFoldDB" id="U4LRB5"/>
<evidence type="ECO:0000313" key="3">
    <source>
        <dbReference type="Proteomes" id="UP000018144"/>
    </source>
</evidence>
<gene>
    <name evidence="2" type="ORF">PCON_07222</name>
</gene>
<feature type="region of interest" description="Disordered" evidence="1">
    <location>
        <begin position="1"/>
        <end position="59"/>
    </location>
</feature>
<name>U4LRB5_PYROM</name>
<dbReference type="Proteomes" id="UP000018144">
    <property type="component" value="Unassembled WGS sequence"/>
</dbReference>
<evidence type="ECO:0000313" key="2">
    <source>
        <dbReference type="EMBL" id="CCX29816.1"/>
    </source>
</evidence>
<accession>U4LRB5</accession>
<dbReference type="EMBL" id="HF935358">
    <property type="protein sequence ID" value="CCX29816.1"/>
    <property type="molecule type" value="Genomic_DNA"/>
</dbReference>